<sequence length="98" mass="11001">MPILRIEHPTEDFATWKAAFDRDPAGRGKAGVQQYSIYQPVDNPRYVLIDLEFETVTQAERLLDTMKLIWSSGAAGPALGGEPRTQILETKEVTQILE</sequence>
<accession>A0A931CQM3</accession>
<dbReference type="EMBL" id="JADNYM010000027">
    <property type="protein sequence ID" value="MBG0741242.1"/>
    <property type="molecule type" value="Genomic_DNA"/>
</dbReference>
<protein>
    <recommendedName>
        <fullName evidence="3">Cyclase</fullName>
    </recommendedName>
</protein>
<proteinExistence type="predicted"/>
<name>A0A931CQM3_9MICC</name>
<dbReference type="AlphaFoldDB" id="A0A931CQM3"/>
<evidence type="ECO:0000313" key="1">
    <source>
        <dbReference type="EMBL" id="MBG0741242.1"/>
    </source>
</evidence>
<dbReference type="Proteomes" id="UP000655366">
    <property type="component" value="Unassembled WGS sequence"/>
</dbReference>
<comment type="caution">
    <text evidence="1">The sequence shown here is derived from an EMBL/GenBank/DDBJ whole genome shotgun (WGS) entry which is preliminary data.</text>
</comment>
<gene>
    <name evidence="1" type="ORF">IV500_17890</name>
</gene>
<evidence type="ECO:0000313" key="2">
    <source>
        <dbReference type="Proteomes" id="UP000655366"/>
    </source>
</evidence>
<keyword evidence="2" id="KW-1185">Reference proteome</keyword>
<evidence type="ECO:0008006" key="3">
    <source>
        <dbReference type="Google" id="ProtNLM"/>
    </source>
</evidence>
<dbReference type="RefSeq" id="WP_196398178.1">
    <property type="nucleotide sequence ID" value="NZ_JADNYM010000027.1"/>
</dbReference>
<organism evidence="1 2">
    <name type="scientific">Arthrobacter terrae</name>
    <dbReference type="NCBI Taxonomy" id="2935737"/>
    <lineage>
        <taxon>Bacteria</taxon>
        <taxon>Bacillati</taxon>
        <taxon>Actinomycetota</taxon>
        <taxon>Actinomycetes</taxon>
        <taxon>Micrococcales</taxon>
        <taxon>Micrococcaceae</taxon>
        <taxon>Arthrobacter</taxon>
    </lineage>
</organism>
<reference evidence="1 2" key="1">
    <citation type="submission" date="2020-11" db="EMBL/GenBank/DDBJ databases">
        <title>Arthrobacter antarcticus sp. nov., isolated from Antarctic Soil.</title>
        <authorList>
            <person name="Li J."/>
        </authorList>
    </citation>
    <scope>NUCLEOTIDE SEQUENCE [LARGE SCALE GENOMIC DNA]</scope>
    <source>
        <strain evidence="1 2">Z1-20</strain>
    </source>
</reference>